<dbReference type="Gene3D" id="3.40.50.1820">
    <property type="entry name" value="alpha/beta hydrolase"/>
    <property type="match status" value="1"/>
</dbReference>
<evidence type="ECO:0000313" key="3">
    <source>
        <dbReference type="Proteomes" id="UP000582837"/>
    </source>
</evidence>
<evidence type="ECO:0000313" key="2">
    <source>
        <dbReference type="EMBL" id="MBB6073072.1"/>
    </source>
</evidence>
<sequence length="260" mass="28328">MRYLLLLGLIYAGFSLLMWVAADRLIFMPPAARYARTPDILLLPRDGGGVVAAVHLRNPDARYTVLYSHGNGEDLAQDMPFLRDLRDAGFSVLAYDYSGYGLSTGRPSEQAAYRDEDAAFDYLTRAAGVPADRIIVHGRSLGGGPAADLAARRPVAGLILESTFTSVGGVFSRVRVLPFDRFRTVDKLPRVTAPVLVIHGTSDEVIPFAHGQRLRALAPGNAREFWVQGAGHNDLVFVAGEAYWHTLRDFAASLPAPPPR</sequence>
<dbReference type="InterPro" id="IPR029058">
    <property type="entry name" value="AB_hydrolase_fold"/>
</dbReference>
<evidence type="ECO:0000259" key="1">
    <source>
        <dbReference type="Pfam" id="PF12146"/>
    </source>
</evidence>
<accession>A0A841H560</accession>
<gene>
    <name evidence="2" type="ORF">HNQ61_004739</name>
</gene>
<feature type="domain" description="Serine aminopeptidase S33" evidence="1">
    <location>
        <begin position="61"/>
        <end position="167"/>
    </location>
</feature>
<name>A0A841H560_9BACT</name>
<dbReference type="InterPro" id="IPR022742">
    <property type="entry name" value="Hydrolase_4"/>
</dbReference>
<dbReference type="Pfam" id="PF12146">
    <property type="entry name" value="Hydrolase_4"/>
    <property type="match status" value="1"/>
</dbReference>
<dbReference type="RefSeq" id="WP_205761556.1">
    <property type="nucleotide sequence ID" value="NZ_JABDTL010000001.1"/>
</dbReference>
<protein>
    <recommendedName>
        <fullName evidence="1">Serine aminopeptidase S33 domain-containing protein</fullName>
    </recommendedName>
</protein>
<dbReference type="EMBL" id="JACHIA010000021">
    <property type="protein sequence ID" value="MBB6073072.1"/>
    <property type="molecule type" value="Genomic_DNA"/>
</dbReference>
<comment type="caution">
    <text evidence="2">The sequence shown here is derived from an EMBL/GenBank/DDBJ whole genome shotgun (WGS) entry which is preliminary data.</text>
</comment>
<reference evidence="2 3" key="1">
    <citation type="submission" date="2020-08" db="EMBL/GenBank/DDBJ databases">
        <title>Genomic Encyclopedia of Type Strains, Phase IV (KMG-IV): sequencing the most valuable type-strain genomes for metagenomic binning, comparative biology and taxonomic classification.</title>
        <authorList>
            <person name="Goeker M."/>
        </authorList>
    </citation>
    <scope>NUCLEOTIDE SEQUENCE [LARGE SCALE GENOMIC DNA]</scope>
    <source>
        <strain evidence="2 3">DSM 29007</strain>
    </source>
</reference>
<organism evidence="2 3">
    <name type="scientific">Longimicrobium terrae</name>
    <dbReference type="NCBI Taxonomy" id="1639882"/>
    <lineage>
        <taxon>Bacteria</taxon>
        <taxon>Pseudomonadati</taxon>
        <taxon>Gemmatimonadota</taxon>
        <taxon>Longimicrobiia</taxon>
        <taxon>Longimicrobiales</taxon>
        <taxon>Longimicrobiaceae</taxon>
        <taxon>Longimicrobium</taxon>
    </lineage>
</organism>
<dbReference type="Proteomes" id="UP000582837">
    <property type="component" value="Unassembled WGS sequence"/>
</dbReference>
<proteinExistence type="predicted"/>
<dbReference type="PANTHER" id="PTHR12277">
    <property type="entry name" value="ALPHA/BETA HYDROLASE DOMAIN-CONTAINING PROTEIN"/>
    <property type="match status" value="1"/>
</dbReference>
<dbReference type="SUPFAM" id="SSF53474">
    <property type="entry name" value="alpha/beta-Hydrolases"/>
    <property type="match status" value="1"/>
</dbReference>
<keyword evidence="3" id="KW-1185">Reference proteome</keyword>
<dbReference type="AlphaFoldDB" id="A0A841H560"/>